<protein>
    <submittedName>
        <fullName evidence="3">Ureidoglycolate dehydrogenase</fullName>
        <ecNumber evidence="3">1.1.1.154</ecNumber>
    </submittedName>
</protein>
<evidence type="ECO:0000313" key="3">
    <source>
        <dbReference type="EMBL" id="XDI35570.1"/>
    </source>
</evidence>
<dbReference type="GO" id="GO:0009040">
    <property type="term" value="F:ureidoglycolate dehydrogenase activity"/>
    <property type="evidence" value="ECO:0007669"/>
    <property type="project" value="UniProtKB-EC"/>
</dbReference>
<dbReference type="PANTHER" id="PTHR11091">
    <property type="entry name" value="OXIDOREDUCTASE-RELATED"/>
    <property type="match status" value="1"/>
</dbReference>
<dbReference type="InterPro" id="IPR003767">
    <property type="entry name" value="Malate/L-lactate_DH-like"/>
</dbReference>
<sequence length="338" mass="36751">MTDIKVSQEQLKELVVNRLKEASLIKEHAEIVADVLVHADMRGVSSHGVLRTEHYVKRLNEGGMNPNPEFKVTNTGPCSAIFDGDDGLGHVVAKEAMEVSIEMAKKNGIGMVGIINSSHCGALSYFVQQAAEHNLVGMALTHTDNIVVPFGGAKPYFGTNPIAYGFPARKNKPVILDMATSNVAFGKVLHAREAGGDIPADWGVDEKGQPTTDPHDVSYLLPFAGPKGYGLGMVVDIMSGIMTGSSFGPNIAKMYGDYDKKRKLGHFIFTINPSMFTNIDDFLDSMDEMIDQIHEVEPAEGFNKVLVPGEPEQLKEEVAQSEGVPVTKSVYEYLANRQ</sequence>
<proteinExistence type="inferred from homology"/>
<dbReference type="InterPro" id="IPR043144">
    <property type="entry name" value="Mal/L-sulf/L-lact_DH-like_ah"/>
</dbReference>
<dbReference type="EC" id="1.1.1.154" evidence="3"/>
<dbReference type="InterPro" id="IPR043143">
    <property type="entry name" value="Mal/L-sulf/L-lact_DH-like_NADP"/>
</dbReference>
<evidence type="ECO:0000256" key="2">
    <source>
        <dbReference type="ARBA" id="ARBA00023002"/>
    </source>
</evidence>
<dbReference type="InterPro" id="IPR036111">
    <property type="entry name" value="Mal/L-sulfo/L-lacto_DH-like_sf"/>
</dbReference>
<dbReference type="SUPFAM" id="SSF89733">
    <property type="entry name" value="L-sulfolactate dehydrogenase-like"/>
    <property type="match status" value="1"/>
</dbReference>
<name>A0AB39BQ71_9BACI</name>
<reference evidence="3" key="1">
    <citation type="submission" date="2024-07" db="EMBL/GenBank/DDBJ databases">
        <title>Identification and characteristics of an arsenic-resistant bacterial isolate, which belongs to a novel species.</title>
        <authorList>
            <person name="Juszczyk A."/>
            <person name="Kowalczyk A."/>
            <person name="Was K."/>
            <person name="Kosowicz W."/>
            <person name="Budzyn A."/>
            <person name="Latowski D."/>
        </authorList>
    </citation>
    <scope>NUCLEOTIDE SEQUENCE</scope>
    <source>
        <strain evidence="3">As8PL</strain>
    </source>
</reference>
<dbReference type="Gene3D" id="3.30.1370.60">
    <property type="entry name" value="Hypothetical oxidoreductase yiak, domain 2"/>
    <property type="match status" value="1"/>
</dbReference>
<dbReference type="PANTHER" id="PTHR11091:SF0">
    <property type="entry name" value="MALATE DEHYDROGENASE"/>
    <property type="match status" value="1"/>
</dbReference>
<evidence type="ECO:0000256" key="1">
    <source>
        <dbReference type="ARBA" id="ARBA00006056"/>
    </source>
</evidence>
<dbReference type="NCBIfam" id="NF011599">
    <property type="entry name" value="PRK15025.1"/>
    <property type="match status" value="1"/>
</dbReference>
<dbReference type="EMBL" id="CP162551">
    <property type="protein sequence ID" value="XDI35570.1"/>
    <property type="molecule type" value="Genomic_DNA"/>
</dbReference>
<dbReference type="Gene3D" id="1.10.1530.10">
    <property type="match status" value="1"/>
</dbReference>
<dbReference type="AlphaFoldDB" id="A0AB39BQ71"/>
<accession>A0AB39BQ71</accession>
<organism evidence="3">
    <name type="scientific">Alkalihalophilus sp. As8PL</name>
    <dbReference type="NCBI Taxonomy" id="3237103"/>
    <lineage>
        <taxon>Bacteria</taxon>
        <taxon>Bacillati</taxon>
        <taxon>Bacillota</taxon>
        <taxon>Bacilli</taxon>
        <taxon>Bacillales</taxon>
        <taxon>Bacillaceae</taxon>
        <taxon>Alkalihalophilus</taxon>
    </lineage>
</organism>
<dbReference type="Pfam" id="PF02615">
    <property type="entry name" value="Ldh_2"/>
    <property type="match status" value="1"/>
</dbReference>
<keyword evidence="2 3" id="KW-0560">Oxidoreductase</keyword>
<gene>
    <name evidence="3" type="primary">allD</name>
    <name evidence="3" type="ORF">AB3N04_12685</name>
</gene>
<comment type="similarity">
    <text evidence="1">Belongs to the LDH2/MDH2 oxidoreductase family.</text>
</comment>
<dbReference type="RefSeq" id="WP_368503115.1">
    <property type="nucleotide sequence ID" value="NZ_CP162551.1"/>
</dbReference>